<dbReference type="KEGG" id="sus:Acid_4280"/>
<dbReference type="HOGENOM" id="CLU_054519_0_0_0"/>
<protein>
    <recommendedName>
        <fullName evidence="2">Heparan-alpha-glucosaminide N-acetyltransferase catalytic domain-containing protein</fullName>
    </recommendedName>
</protein>
<feature type="transmembrane region" description="Helical" evidence="1">
    <location>
        <begin position="206"/>
        <end position="225"/>
    </location>
</feature>
<evidence type="ECO:0000313" key="3">
    <source>
        <dbReference type="EMBL" id="ABJ85242.1"/>
    </source>
</evidence>
<keyword evidence="1" id="KW-1133">Transmembrane helix</keyword>
<accession>Q01YM3</accession>
<keyword evidence="1" id="KW-0472">Membrane</keyword>
<feature type="domain" description="Heparan-alpha-glucosaminide N-acetyltransferase catalytic" evidence="2">
    <location>
        <begin position="12"/>
        <end position="233"/>
    </location>
</feature>
<name>Q01YM3_SOLUE</name>
<evidence type="ECO:0000256" key="1">
    <source>
        <dbReference type="SAM" id="Phobius"/>
    </source>
</evidence>
<evidence type="ECO:0000259" key="2">
    <source>
        <dbReference type="Pfam" id="PF07786"/>
    </source>
</evidence>
<feature type="transmembrane region" description="Helical" evidence="1">
    <location>
        <begin position="320"/>
        <end position="341"/>
    </location>
</feature>
<sequence length="399" mass="44448" precursor="true">MAVKSSSQRAYRLEAIDMLRGLVIVIMAIDHVRDSFLLGTVQDPMSDPNITVGLFATRWITHFCAPVFVLLAGVSAGLMSSRKSPGELARFLFTRGLWLIFAEMFIVSTVASFSPFGIPEAGGLIFTSMQVIWAIGASMVVLSFLQRLGRRACLLTGLAIVLGHNLLDPVWPAAKLADRQWPLWVALHSQMSIHAGPFLFRFVYPLLPWAGVMSLGFGVSRVFELAPDRRNLIVRRAGLALSAAFLVVRAIGIYGDANPWQLQPAGIVATLMDFLNTTKYPPSLDYLLMTLGPAAILCSYADRMRGPFKDTLVMFGRVPFAFYLAHFFLIHILSIILGVLQGFTVRQMMTAYRFFPKGYGIGLPGVYAVWALVVLLLYPYCRWVAAVKARRRDWWLSYV</sequence>
<dbReference type="Pfam" id="PF07786">
    <property type="entry name" value="HGSNAT_cat"/>
    <property type="match status" value="1"/>
</dbReference>
<feature type="transmembrane region" description="Helical" evidence="1">
    <location>
        <begin position="21"/>
        <end position="39"/>
    </location>
</feature>
<keyword evidence="1" id="KW-0812">Transmembrane</keyword>
<dbReference type="InterPro" id="IPR012429">
    <property type="entry name" value="HGSNAT_cat"/>
</dbReference>
<organism evidence="3">
    <name type="scientific">Solibacter usitatus (strain Ellin6076)</name>
    <dbReference type="NCBI Taxonomy" id="234267"/>
    <lineage>
        <taxon>Bacteria</taxon>
        <taxon>Pseudomonadati</taxon>
        <taxon>Acidobacteriota</taxon>
        <taxon>Terriglobia</taxon>
        <taxon>Bryobacterales</taxon>
        <taxon>Solibacteraceae</taxon>
        <taxon>Candidatus Solibacter</taxon>
    </lineage>
</organism>
<feature type="transmembrane region" description="Helical" evidence="1">
    <location>
        <begin position="361"/>
        <end position="381"/>
    </location>
</feature>
<feature type="transmembrane region" description="Helical" evidence="1">
    <location>
        <begin position="283"/>
        <end position="300"/>
    </location>
</feature>
<feature type="transmembrane region" description="Helical" evidence="1">
    <location>
        <begin position="124"/>
        <end position="145"/>
    </location>
</feature>
<reference evidence="3" key="1">
    <citation type="submission" date="2006-10" db="EMBL/GenBank/DDBJ databases">
        <title>Complete sequence of Solibacter usitatus Ellin6076.</title>
        <authorList>
            <consortium name="US DOE Joint Genome Institute"/>
            <person name="Copeland A."/>
            <person name="Lucas S."/>
            <person name="Lapidus A."/>
            <person name="Barry K."/>
            <person name="Detter J.C."/>
            <person name="Glavina del Rio T."/>
            <person name="Hammon N."/>
            <person name="Israni S."/>
            <person name="Dalin E."/>
            <person name="Tice H."/>
            <person name="Pitluck S."/>
            <person name="Thompson L.S."/>
            <person name="Brettin T."/>
            <person name="Bruce D."/>
            <person name="Han C."/>
            <person name="Tapia R."/>
            <person name="Gilna P."/>
            <person name="Schmutz J."/>
            <person name="Larimer F."/>
            <person name="Land M."/>
            <person name="Hauser L."/>
            <person name="Kyrpides N."/>
            <person name="Mikhailova N."/>
            <person name="Janssen P.H."/>
            <person name="Kuske C.R."/>
            <person name="Richardson P."/>
        </authorList>
    </citation>
    <scope>NUCLEOTIDE SEQUENCE</scope>
    <source>
        <strain evidence="3">Ellin6076</strain>
    </source>
</reference>
<dbReference type="OrthoDB" id="508112at2"/>
<feature type="transmembrane region" description="Helical" evidence="1">
    <location>
        <begin position="237"/>
        <end position="255"/>
    </location>
</feature>
<dbReference type="PANTHER" id="PTHR40407:SF1">
    <property type="entry name" value="HEPARAN-ALPHA-GLUCOSAMINIDE N-ACETYLTRANSFERASE CATALYTIC DOMAIN-CONTAINING PROTEIN"/>
    <property type="match status" value="1"/>
</dbReference>
<feature type="transmembrane region" description="Helical" evidence="1">
    <location>
        <begin position="92"/>
        <end position="118"/>
    </location>
</feature>
<dbReference type="AlphaFoldDB" id="Q01YM3"/>
<dbReference type="InParanoid" id="Q01YM3"/>
<gene>
    <name evidence="3" type="ordered locus">Acid_4280</name>
</gene>
<proteinExistence type="predicted"/>
<dbReference type="EMBL" id="CP000473">
    <property type="protein sequence ID" value="ABJ85242.1"/>
    <property type="molecule type" value="Genomic_DNA"/>
</dbReference>
<feature type="transmembrane region" description="Helical" evidence="1">
    <location>
        <begin position="59"/>
        <end position="80"/>
    </location>
</feature>
<feature type="transmembrane region" description="Helical" evidence="1">
    <location>
        <begin position="152"/>
        <end position="174"/>
    </location>
</feature>
<dbReference type="STRING" id="234267.Acid_4280"/>
<dbReference type="PANTHER" id="PTHR40407">
    <property type="entry name" value="MEMBRANE PROTEIN-LIKE PROTEIN"/>
    <property type="match status" value="1"/>
</dbReference>
<dbReference type="eggNOG" id="COG3503">
    <property type="taxonomic scope" value="Bacteria"/>
</dbReference>